<reference evidence="1 2" key="1">
    <citation type="submission" date="2023-03" db="EMBL/GenBank/DDBJ databases">
        <title>Draft genome sequence of Streptomyces sp. K1PA1 isolated from peat swamp forest in Thailand.</title>
        <authorList>
            <person name="Klaysubun C."/>
            <person name="Duangmal K."/>
        </authorList>
    </citation>
    <scope>NUCLEOTIDE SEQUENCE [LARGE SCALE GENOMIC DNA]</scope>
    <source>
        <strain evidence="1 2">K1PA1</strain>
    </source>
</reference>
<name>A0ABT6AF30_9ACTN</name>
<comment type="caution">
    <text evidence="1">The sequence shown here is derived from an EMBL/GenBank/DDBJ whole genome shotgun (WGS) entry which is preliminary data.</text>
</comment>
<keyword evidence="2" id="KW-1185">Reference proteome</keyword>
<dbReference type="EMBL" id="JARJBB010000055">
    <property type="protein sequence ID" value="MDF3303259.1"/>
    <property type="molecule type" value="Genomic_DNA"/>
</dbReference>
<dbReference type="Proteomes" id="UP001221150">
    <property type="component" value="Unassembled WGS sequence"/>
</dbReference>
<evidence type="ECO:0000313" key="2">
    <source>
        <dbReference type="Proteomes" id="UP001221150"/>
    </source>
</evidence>
<organism evidence="1 2">
    <name type="scientific">Streptomyces tropicalis</name>
    <dbReference type="NCBI Taxonomy" id="3034234"/>
    <lineage>
        <taxon>Bacteria</taxon>
        <taxon>Bacillati</taxon>
        <taxon>Actinomycetota</taxon>
        <taxon>Actinomycetes</taxon>
        <taxon>Kitasatosporales</taxon>
        <taxon>Streptomycetaceae</taxon>
        <taxon>Streptomyces</taxon>
    </lineage>
</organism>
<proteinExistence type="predicted"/>
<dbReference type="RefSeq" id="WP_276112793.1">
    <property type="nucleotide sequence ID" value="NZ_JARJBB010000055.1"/>
</dbReference>
<protein>
    <submittedName>
        <fullName evidence="1">Uncharacterized protein</fullName>
    </submittedName>
</protein>
<accession>A0ABT6AF30</accession>
<gene>
    <name evidence="1" type="ORF">P3H78_32575</name>
</gene>
<sequence length="198" mass="20686">MLPTPTYHHNQSLLYTLVTSGSWTGLKAAVANGETSPHDSPYSEGFDFTSCQHPGDIGSVCLSGSVRIGARAGDLSVTVSRVRGDQWMTALGAIGPASEPAKRTNTDPYSLGPLGVPGWQKVKSFVPNTTCGQLTLPGPIDVSTHFKNLADPALLLATVRIAPSGREHCVPAWDQGARFLQALTGGGPAVDVAVCCMT</sequence>
<evidence type="ECO:0000313" key="1">
    <source>
        <dbReference type="EMBL" id="MDF3303259.1"/>
    </source>
</evidence>